<dbReference type="InterPro" id="IPR002528">
    <property type="entry name" value="MATE_fam"/>
</dbReference>
<feature type="transmembrane region" description="Helical" evidence="6">
    <location>
        <begin position="178"/>
        <end position="200"/>
    </location>
</feature>
<feature type="transmembrane region" description="Helical" evidence="6">
    <location>
        <begin position="28"/>
        <end position="53"/>
    </location>
</feature>
<proteinExistence type="inferred from homology"/>
<dbReference type="CDD" id="cd13132">
    <property type="entry name" value="MATE_eukaryotic"/>
    <property type="match status" value="1"/>
</dbReference>
<dbReference type="NCBIfam" id="TIGR00797">
    <property type="entry name" value="matE"/>
    <property type="match status" value="1"/>
</dbReference>
<dbReference type="GO" id="GO:0016020">
    <property type="term" value="C:membrane"/>
    <property type="evidence" value="ECO:0007669"/>
    <property type="project" value="UniProtKB-SubCell"/>
</dbReference>
<reference evidence="7 8" key="1">
    <citation type="journal article" date="2017" name="Genome Biol. Evol.">
        <title>Phytophthora megakarya and P. palmivora, closely related causal agents of cacao black pod rot, underwent increases in genome sizes and gene numbers by different mechanisms.</title>
        <authorList>
            <person name="Ali S.S."/>
            <person name="Shao J."/>
            <person name="Lary D.J."/>
            <person name="Kronmiller B."/>
            <person name="Shen D."/>
            <person name="Strem M.D."/>
            <person name="Amoako-Attah I."/>
            <person name="Akrofi A.Y."/>
            <person name="Begoude B.A."/>
            <person name="Ten Hoopen G.M."/>
            <person name="Coulibaly K."/>
            <person name="Kebe B.I."/>
            <person name="Melnick R.L."/>
            <person name="Guiltinan M.J."/>
            <person name="Tyler B.M."/>
            <person name="Meinhardt L.W."/>
            <person name="Bailey B.A."/>
        </authorList>
    </citation>
    <scope>NUCLEOTIDE SEQUENCE [LARGE SCALE GENOMIC DNA]</scope>
    <source>
        <strain evidence="8">sbr112.9</strain>
    </source>
</reference>
<sequence>VSISSPLFAADCGHSDEPKLHTIDEVKLLLKLVGPVMITTLLEFLPGFVAVVLAGNLDSPYAQHYIDAATFSIMLINLTSYSVGLGLASALDTLCSQAYGAKRQEKIGLYFQTGVLVLGTILVPVFVINLFTEDLLVWLGQDEEVAHLAGYFSWYMLPGIPFLYAYELARKALQAQNIMTPLVIIAAIGNSVNIAAGYGLAYHTSIGFNGIAIGCSLGNIVLPLLLVPYFMWRPHHLKQWWCYPWDFKAAKDYIGVFLRFGVPGMVMLVMEMWAFEVVTILSGLLPHHVVSVAAHSVLVNVNLLIYTTFDGLSVAASIRVGNCLGAGMAKTARLTCILVLTMTVFLSLMFTAVLYGFSGQIPHLFLEKGDGADLASMVMAIWSPLTIVDGLNAVTQGVLRGAGKQKAAAITNGVACYIFGVPLGAFLAFQNGLGVLGLWLGVGFGCAVNFGTMIVLILCFWSWEKLASDAKTLTDL</sequence>
<organism evidence="7 8">
    <name type="scientific">Phytophthora palmivora</name>
    <dbReference type="NCBI Taxonomy" id="4796"/>
    <lineage>
        <taxon>Eukaryota</taxon>
        <taxon>Sar</taxon>
        <taxon>Stramenopiles</taxon>
        <taxon>Oomycota</taxon>
        <taxon>Peronosporomycetes</taxon>
        <taxon>Peronosporales</taxon>
        <taxon>Peronosporaceae</taxon>
        <taxon>Phytophthora</taxon>
    </lineage>
</organism>
<feature type="transmembrane region" description="Helical" evidence="6">
    <location>
        <begin position="287"/>
        <end position="309"/>
    </location>
</feature>
<evidence type="ECO:0000256" key="6">
    <source>
        <dbReference type="SAM" id="Phobius"/>
    </source>
</evidence>
<evidence type="ECO:0000256" key="3">
    <source>
        <dbReference type="ARBA" id="ARBA00022692"/>
    </source>
</evidence>
<evidence type="ECO:0000256" key="5">
    <source>
        <dbReference type="ARBA" id="ARBA00023136"/>
    </source>
</evidence>
<gene>
    <name evidence="7" type="ORF">PHPALM_19837</name>
</gene>
<feature type="transmembrane region" description="Helical" evidence="6">
    <location>
        <begin position="206"/>
        <end position="232"/>
    </location>
</feature>
<keyword evidence="5 6" id="KW-0472">Membrane</keyword>
<evidence type="ECO:0000256" key="1">
    <source>
        <dbReference type="ARBA" id="ARBA00004141"/>
    </source>
</evidence>
<feature type="transmembrane region" description="Helical" evidence="6">
    <location>
        <begin position="435"/>
        <end position="461"/>
    </location>
</feature>
<keyword evidence="8" id="KW-1185">Reference proteome</keyword>
<comment type="caution">
    <text evidence="7">The sequence shown here is derived from an EMBL/GenBank/DDBJ whole genome shotgun (WGS) entry which is preliminary data.</text>
</comment>
<feature type="transmembrane region" description="Helical" evidence="6">
    <location>
        <begin position="73"/>
        <end position="95"/>
    </location>
</feature>
<accession>A0A2P4XGC7</accession>
<dbReference type="Pfam" id="PF01554">
    <property type="entry name" value="MatE"/>
    <property type="match status" value="2"/>
</dbReference>
<protein>
    <submittedName>
        <fullName evidence="7">Multidrug/Oligosaccharidyl-lipid/polysaccharide (MOP) Flippase Superfamily</fullName>
    </submittedName>
</protein>
<dbReference type="OrthoDB" id="2126698at2759"/>
<keyword evidence="3 6" id="KW-0812">Transmembrane</keyword>
<dbReference type="Proteomes" id="UP000237271">
    <property type="component" value="Unassembled WGS sequence"/>
</dbReference>
<name>A0A2P4XGC7_9STRA</name>
<evidence type="ECO:0000313" key="8">
    <source>
        <dbReference type="Proteomes" id="UP000237271"/>
    </source>
</evidence>
<dbReference type="GO" id="GO:1990961">
    <property type="term" value="P:xenobiotic detoxification by transmembrane export across the plasma membrane"/>
    <property type="evidence" value="ECO:0007669"/>
    <property type="project" value="InterPro"/>
</dbReference>
<feature type="transmembrane region" description="Helical" evidence="6">
    <location>
        <begin position="107"/>
        <end position="128"/>
    </location>
</feature>
<feature type="transmembrane region" description="Helical" evidence="6">
    <location>
        <begin position="334"/>
        <end position="357"/>
    </location>
</feature>
<dbReference type="AlphaFoldDB" id="A0A2P4XGC7"/>
<comment type="similarity">
    <text evidence="2">Belongs to the multi antimicrobial extrusion (MATE) (TC 2.A.66.1) family.</text>
</comment>
<evidence type="ECO:0000256" key="4">
    <source>
        <dbReference type="ARBA" id="ARBA00022989"/>
    </source>
</evidence>
<dbReference type="InterPro" id="IPR045069">
    <property type="entry name" value="MATE_euk"/>
</dbReference>
<comment type="subcellular location">
    <subcellularLocation>
        <location evidence="1">Membrane</location>
        <topology evidence="1">Multi-pass membrane protein</topology>
    </subcellularLocation>
</comment>
<feature type="non-terminal residue" evidence="7">
    <location>
        <position position="1"/>
    </location>
</feature>
<feature type="transmembrane region" description="Helical" evidence="6">
    <location>
        <begin position="407"/>
        <end position="429"/>
    </location>
</feature>
<feature type="transmembrane region" description="Helical" evidence="6">
    <location>
        <begin position="253"/>
        <end position="275"/>
    </location>
</feature>
<dbReference type="EMBL" id="NCKW01011071">
    <property type="protein sequence ID" value="POM64607.1"/>
    <property type="molecule type" value="Genomic_DNA"/>
</dbReference>
<keyword evidence="4 6" id="KW-1133">Transmembrane helix</keyword>
<feature type="transmembrane region" description="Helical" evidence="6">
    <location>
        <begin position="148"/>
        <end position="166"/>
    </location>
</feature>
<feature type="transmembrane region" description="Helical" evidence="6">
    <location>
        <begin position="377"/>
        <end position="395"/>
    </location>
</feature>
<dbReference type="GO" id="GO:0015297">
    <property type="term" value="F:antiporter activity"/>
    <property type="evidence" value="ECO:0007669"/>
    <property type="project" value="InterPro"/>
</dbReference>
<dbReference type="PANTHER" id="PTHR11206">
    <property type="entry name" value="MULTIDRUG RESISTANCE PROTEIN"/>
    <property type="match status" value="1"/>
</dbReference>
<evidence type="ECO:0000256" key="2">
    <source>
        <dbReference type="ARBA" id="ARBA00010199"/>
    </source>
</evidence>
<evidence type="ECO:0000313" key="7">
    <source>
        <dbReference type="EMBL" id="POM64607.1"/>
    </source>
</evidence>
<dbReference type="GO" id="GO:0042910">
    <property type="term" value="F:xenobiotic transmembrane transporter activity"/>
    <property type="evidence" value="ECO:0007669"/>
    <property type="project" value="InterPro"/>
</dbReference>